<accession>A0ABR1EEN6</accession>
<sequence length="158" mass="17710">MAEFNDIITEQMKRLAWICGLTPPEGADICVLALHKMLTAVEILPLCPRTSLCAGDVSQATYLYPRNCAEDLSLQCQPSSTIRYSITTSLFEYVNNKGMILQKWMHYHNSFSSQPLEKDDYVIANVDAELNADFADKCNHLSVSSETFRTATTVFSSK</sequence>
<dbReference type="EMBL" id="JAVFWL010000006">
    <property type="protein sequence ID" value="KAK6761150.1"/>
    <property type="molecule type" value="Genomic_DNA"/>
</dbReference>
<protein>
    <submittedName>
        <fullName evidence="1">Uncharacterized protein</fullName>
    </submittedName>
</protein>
<dbReference type="Proteomes" id="UP001303046">
    <property type="component" value="Unassembled WGS sequence"/>
</dbReference>
<reference evidence="1 2" key="1">
    <citation type="submission" date="2023-08" db="EMBL/GenBank/DDBJ databases">
        <title>A Necator americanus chromosomal reference genome.</title>
        <authorList>
            <person name="Ilik V."/>
            <person name="Petrzelkova K.J."/>
            <person name="Pardy F."/>
            <person name="Fuh T."/>
            <person name="Niatou-Singa F.S."/>
            <person name="Gouil Q."/>
            <person name="Baker L."/>
            <person name="Ritchie M.E."/>
            <person name="Jex A.R."/>
            <person name="Gazzola D."/>
            <person name="Li H."/>
            <person name="Toshio Fujiwara R."/>
            <person name="Zhan B."/>
            <person name="Aroian R.V."/>
            <person name="Pafco B."/>
            <person name="Schwarz E.M."/>
        </authorList>
    </citation>
    <scope>NUCLEOTIDE SEQUENCE [LARGE SCALE GENOMIC DNA]</scope>
    <source>
        <strain evidence="1 2">Aroian</strain>
        <tissue evidence="1">Whole animal</tissue>
    </source>
</reference>
<evidence type="ECO:0000313" key="1">
    <source>
        <dbReference type="EMBL" id="KAK6761150.1"/>
    </source>
</evidence>
<gene>
    <name evidence="1" type="primary">Necator_chrX.g22441</name>
    <name evidence="1" type="ORF">RB195_022278</name>
</gene>
<comment type="caution">
    <text evidence="1">The sequence shown here is derived from an EMBL/GenBank/DDBJ whole genome shotgun (WGS) entry which is preliminary data.</text>
</comment>
<proteinExistence type="predicted"/>
<keyword evidence="2" id="KW-1185">Reference proteome</keyword>
<name>A0ABR1EEN6_NECAM</name>
<organism evidence="1 2">
    <name type="scientific">Necator americanus</name>
    <name type="common">Human hookworm</name>
    <dbReference type="NCBI Taxonomy" id="51031"/>
    <lineage>
        <taxon>Eukaryota</taxon>
        <taxon>Metazoa</taxon>
        <taxon>Ecdysozoa</taxon>
        <taxon>Nematoda</taxon>
        <taxon>Chromadorea</taxon>
        <taxon>Rhabditida</taxon>
        <taxon>Rhabditina</taxon>
        <taxon>Rhabditomorpha</taxon>
        <taxon>Strongyloidea</taxon>
        <taxon>Ancylostomatidae</taxon>
        <taxon>Bunostominae</taxon>
        <taxon>Necator</taxon>
    </lineage>
</organism>
<evidence type="ECO:0000313" key="2">
    <source>
        <dbReference type="Proteomes" id="UP001303046"/>
    </source>
</evidence>